<dbReference type="GO" id="GO:0047617">
    <property type="term" value="F:fatty acyl-CoA hydrolase activity"/>
    <property type="evidence" value="ECO:0007669"/>
    <property type="project" value="InterPro"/>
</dbReference>
<gene>
    <name evidence="4" type="ORF">CDAUBV1_LOCUS6817</name>
</gene>
<evidence type="ECO:0000259" key="3">
    <source>
        <dbReference type="Pfam" id="PF03061"/>
    </source>
</evidence>
<dbReference type="InterPro" id="IPR029069">
    <property type="entry name" value="HotDog_dom_sf"/>
</dbReference>
<dbReference type="SUPFAM" id="SSF54637">
    <property type="entry name" value="Thioesterase/thiol ester dehydrase-isomerase"/>
    <property type="match status" value="1"/>
</dbReference>
<keyword evidence="2" id="KW-0378">Hydrolase</keyword>
<comment type="similarity">
    <text evidence="1">Belongs to the thioesterase PaaI family.</text>
</comment>
<evidence type="ECO:0000256" key="2">
    <source>
        <dbReference type="ARBA" id="ARBA00022801"/>
    </source>
</evidence>
<comment type="caution">
    <text evidence="4">The sequence shown here is derived from an EMBL/GenBank/DDBJ whole genome shotgun (WGS) entry which is preliminary data.</text>
</comment>
<dbReference type="CDD" id="cd03443">
    <property type="entry name" value="PaaI_thioesterase"/>
    <property type="match status" value="1"/>
</dbReference>
<dbReference type="Gene3D" id="3.10.129.10">
    <property type="entry name" value="Hotdog Thioesterase"/>
    <property type="match status" value="1"/>
</dbReference>
<feature type="domain" description="Thioesterase" evidence="3">
    <location>
        <begin position="54"/>
        <end position="126"/>
    </location>
</feature>
<dbReference type="InterPro" id="IPR039298">
    <property type="entry name" value="ACOT13"/>
</dbReference>
<proteinExistence type="inferred from homology"/>
<protein>
    <recommendedName>
        <fullName evidence="3">Thioesterase domain-containing protein</fullName>
    </recommendedName>
</protein>
<evidence type="ECO:0000313" key="4">
    <source>
        <dbReference type="EMBL" id="CAL5133546.1"/>
    </source>
</evidence>
<reference evidence="4" key="1">
    <citation type="submission" date="2024-06" db="EMBL/GenBank/DDBJ databases">
        <authorList>
            <person name="Liu X."/>
            <person name="Lenzi L."/>
            <person name="Haldenby T S."/>
            <person name="Uol C."/>
        </authorList>
    </citation>
    <scope>NUCLEOTIDE SEQUENCE</scope>
</reference>
<dbReference type="AlphaFoldDB" id="A0AAV2TB92"/>
<dbReference type="InterPro" id="IPR006683">
    <property type="entry name" value="Thioestr_dom"/>
</dbReference>
<accession>A0AAV2TB92</accession>
<evidence type="ECO:0000313" key="5">
    <source>
        <dbReference type="Proteomes" id="UP001497525"/>
    </source>
</evidence>
<sequence length="141" mass="15883">MQASLKGVNRIIRVMVSDGSFNYVFKNIEAVAASEKTLTCRFQINKPQTNTIRTLHGGYIAAVTDFISAVDLARFGYYQQVSIHLGIEFLRPGDFGSWIEVNSCIVKKGNRLVFCDVLFKDEKSGELIARGSHTFYIHKDE</sequence>
<dbReference type="PANTHER" id="PTHR21660">
    <property type="entry name" value="THIOESTERASE SUPERFAMILY MEMBER-RELATED"/>
    <property type="match status" value="1"/>
</dbReference>
<dbReference type="Pfam" id="PF03061">
    <property type="entry name" value="4HBT"/>
    <property type="match status" value="1"/>
</dbReference>
<organism evidence="4 5">
    <name type="scientific">Calicophoron daubneyi</name>
    <name type="common">Rumen fluke</name>
    <name type="synonym">Paramphistomum daubneyi</name>
    <dbReference type="NCBI Taxonomy" id="300641"/>
    <lineage>
        <taxon>Eukaryota</taxon>
        <taxon>Metazoa</taxon>
        <taxon>Spiralia</taxon>
        <taxon>Lophotrochozoa</taxon>
        <taxon>Platyhelminthes</taxon>
        <taxon>Trematoda</taxon>
        <taxon>Digenea</taxon>
        <taxon>Plagiorchiida</taxon>
        <taxon>Pronocephalata</taxon>
        <taxon>Paramphistomoidea</taxon>
        <taxon>Paramphistomidae</taxon>
        <taxon>Calicophoron</taxon>
    </lineage>
</organism>
<dbReference type="EMBL" id="CAXLJL010000156">
    <property type="protein sequence ID" value="CAL5133546.1"/>
    <property type="molecule type" value="Genomic_DNA"/>
</dbReference>
<evidence type="ECO:0000256" key="1">
    <source>
        <dbReference type="ARBA" id="ARBA00008324"/>
    </source>
</evidence>
<dbReference type="Proteomes" id="UP001497525">
    <property type="component" value="Unassembled WGS sequence"/>
</dbReference>
<dbReference type="PANTHER" id="PTHR21660:SF1">
    <property type="entry name" value="ACYL-COENZYME A THIOESTERASE 13"/>
    <property type="match status" value="1"/>
</dbReference>
<name>A0AAV2TB92_CALDB</name>